<dbReference type="RefSeq" id="WP_293224938.1">
    <property type="nucleotide sequence ID" value="NZ_JBHLTN010000044.1"/>
</dbReference>
<sequence>MNARFEGDAEQQLMYLAQATGLGVSEVLRTSVQHYYDQLRAQRGGLSHFAAFVGQGRSGRSDVAGRYKDRLAEAWADKHQGQAPAVHEPAAPWPAPRAPKGRA</sequence>
<accession>A0ABV6PXA7</accession>
<proteinExistence type="predicted"/>
<evidence type="ECO:0008006" key="4">
    <source>
        <dbReference type="Google" id="ProtNLM"/>
    </source>
</evidence>
<comment type="caution">
    <text evidence="2">The sequence shown here is derived from an EMBL/GenBank/DDBJ whole genome shotgun (WGS) entry which is preliminary data.</text>
</comment>
<keyword evidence="3" id="KW-1185">Reference proteome</keyword>
<name>A0ABV6PXA7_9BURK</name>
<organism evidence="2 3">
    <name type="scientific">Ottowia pentelensis</name>
    <dbReference type="NCBI Taxonomy" id="511108"/>
    <lineage>
        <taxon>Bacteria</taxon>
        <taxon>Pseudomonadati</taxon>
        <taxon>Pseudomonadota</taxon>
        <taxon>Betaproteobacteria</taxon>
        <taxon>Burkholderiales</taxon>
        <taxon>Comamonadaceae</taxon>
        <taxon>Ottowia</taxon>
    </lineage>
</organism>
<evidence type="ECO:0000313" key="3">
    <source>
        <dbReference type="Proteomes" id="UP001589834"/>
    </source>
</evidence>
<gene>
    <name evidence="2" type="ORF">ACFFGG_18200</name>
</gene>
<dbReference type="Proteomes" id="UP001589834">
    <property type="component" value="Unassembled WGS sequence"/>
</dbReference>
<protein>
    <recommendedName>
        <fullName evidence="4">CopG family transcriptional regulator</fullName>
    </recommendedName>
</protein>
<feature type="region of interest" description="Disordered" evidence="1">
    <location>
        <begin position="77"/>
        <end position="103"/>
    </location>
</feature>
<evidence type="ECO:0000256" key="1">
    <source>
        <dbReference type="SAM" id="MobiDB-lite"/>
    </source>
</evidence>
<reference evidence="2 3" key="1">
    <citation type="submission" date="2024-09" db="EMBL/GenBank/DDBJ databases">
        <authorList>
            <person name="Sun Q."/>
            <person name="Mori K."/>
        </authorList>
    </citation>
    <scope>NUCLEOTIDE SEQUENCE [LARGE SCALE GENOMIC DNA]</scope>
    <source>
        <strain evidence="2 3">NCAIM B.02336</strain>
    </source>
</reference>
<dbReference type="EMBL" id="JBHLTN010000044">
    <property type="protein sequence ID" value="MFC0594487.1"/>
    <property type="molecule type" value="Genomic_DNA"/>
</dbReference>
<evidence type="ECO:0000313" key="2">
    <source>
        <dbReference type="EMBL" id="MFC0594487.1"/>
    </source>
</evidence>